<keyword evidence="4" id="KW-0809">Transit peptide</keyword>
<reference evidence="7" key="1">
    <citation type="journal article" date="2014" name="Nat. Commun.">
        <title>Multiple recent horizontal transfers of a large genomic region in cheese making fungi.</title>
        <authorList>
            <person name="Cheeseman K."/>
            <person name="Ropars J."/>
            <person name="Renault P."/>
            <person name="Dupont J."/>
            <person name="Gouzy J."/>
            <person name="Branca A."/>
            <person name="Abraham A.L."/>
            <person name="Ceppi M."/>
            <person name="Conseiller E."/>
            <person name="Debuchy R."/>
            <person name="Malagnac F."/>
            <person name="Goarin A."/>
            <person name="Silar P."/>
            <person name="Lacoste S."/>
            <person name="Sallet E."/>
            <person name="Bensimon A."/>
            <person name="Giraud T."/>
            <person name="Brygoo Y."/>
        </authorList>
    </citation>
    <scope>NUCLEOTIDE SEQUENCE [LARGE SCALE GENOMIC DNA]</scope>
    <source>
        <strain evidence="7">FM164</strain>
    </source>
</reference>
<proteinExistence type="inferred from homology"/>
<evidence type="ECO:0000256" key="6">
    <source>
        <dbReference type="ARBA" id="ARBA00031849"/>
    </source>
</evidence>
<evidence type="ECO:0000256" key="5">
    <source>
        <dbReference type="ARBA" id="ARBA00023128"/>
    </source>
</evidence>
<comment type="similarity">
    <text evidence="2">Belongs to the AIM9 family.</text>
</comment>
<dbReference type="SUPFAM" id="SSF56112">
    <property type="entry name" value="Protein kinase-like (PK-like)"/>
    <property type="match status" value="1"/>
</dbReference>
<protein>
    <recommendedName>
        <fullName evidence="3">Altered inheritance of mitochondria protein 9, mitochondrial</fullName>
    </recommendedName>
    <alternativeName>
        <fullName evidence="6">Found in mitochondrial proteome protein 29</fullName>
    </alternativeName>
</protein>
<organism evidence="7 8">
    <name type="scientific">Penicillium roqueforti (strain FM164)</name>
    <dbReference type="NCBI Taxonomy" id="1365484"/>
    <lineage>
        <taxon>Eukaryota</taxon>
        <taxon>Fungi</taxon>
        <taxon>Dikarya</taxon>
        <taxon>Ascomycota</taxon>
        <taxon>Pezizomycotina</taxon>
        <taxon>Eurotiomycetes</taxon>
        <taxon>Eurotiomycetidae</taxon>
        <taxon>Eurotiales</taxon>
        <taxon>Aspergillaceae</taxon>
        <taxon>Penicillium</taxon>
    </lineage>
</organism>
<evidence type="ECO:0000256" key="2">
    <source>
        <dbReference type="ARBA" id="ARBA00005543"/>
    </source>
</evidence>
<sequence length="211" mass="23596">MHRLFTQSARSLKRSCLSKNWNSVNDFFEYTRGLNVSNEDHELSIRRVKFDMNELARLAADSVGSREYAHIEKFPDGMFNKTLLFTMANGAEVVGKVPNPNAGQPHFTTASEVATMEFVRNILGTPAPCVLAWSSKAGENAVGAEYIIMEKVGRIQLGHAWDKMGIEDRFEIVKAIAGYQTSWLSTSSTKYGSLSYSCDTDHQKECVLILM</sequence>
<comment type="subcellular location">
    <subcellularLocation>
        <location evidence="1">Mitochondrion</location>
    </subcellularLocation>
</comment>
<gene>
    <name evidence="7" type="ORF">PROQFM164_S02g000317</name>
</gene>
<evidence type="ECO:0000313" key="8">
    <source>
        <dbReference type="Proteomes" id="UP000030686"/>
    </source>
</evidence>
<dbReference type="InterPro" id="IPR051035">
    <property type="entry name" value="Mito_inheritance_9"/>
</dbReference>
<dbReference type="STRING" id="1365484.W6Q0U1"/>
<name>W6Q0U1_PENRF</name>
<keyword evidence="5" id="KW-0496">Mitochondrion</keyword>
<dbReference type="Gene3D" id="3.30.200.20">
    <property type="entry name" value="Phosphorylase Kinase, domain 1"/>
    <property type="match status" value="1"/>
</dbReference>
<dbReference type="PANTHER" id="PTHR36091">
    <property type="entry name" value="ALTERED INHERITANCE OF MITOCHONDRIA PROTEIN 9, MITOCHONDRIAL"/>
    <property type="match status" value="1"/>
</dbReference>
<dbReference type="EMBL" id="HG792016">
    <property type="protein sequence ID" value="CDM30168.1"/>
    <property type="molecule type" value="Genomic_DNA"/>
</dbReference>
<evidence type="ECO:0000313" key="7">
    <source>
        <dbReference type="EMBL" id="CDM30168.1"/>
    </source>
</evidence>
<dbReference type="AlphaFoldDB" id="W6Q0U1"/>
<evidence type="ECO:0000256" key="4">
    <source>
        <dbReference type="ARBA" id="ARBA00022946"/>
    </source>
</evidence>
<keyword evidence="7" id="KW-0808">Transferase</keyword>
<keyword evidence="7" id="KW-0418">Kinase</keyword>
<dbReference type="OrthoDB" id="10003767at2759"/>
<evidence type="ECO:0000256" key="3">
    <source>
        <dbReference type="ARBA" id="ARBA00016197"/>
    </source>
</evidence>
<dbReference type="GO" id="GO:0005739">
    <property type="term" value="C:mitochondrion"/>
    <property type="evidence" value="ECO:0007669"/>
    <property type="project" value="UniProtKB-SubCell"/>
</dbReference>
<dbReference type="Proteomes" id="UP000030686">
    <property type="component" value="Unassembled WGS sequence"/>
</dbReference>
<dbReference type="InterPro" id="IPR011009">
    <property type="entry name" value="Kinase-like_dom_sf"/>
</dbReference>
<dbReference type="PANTHER" id="PTHR36091:SF1">
    <property type="entry name" value="ALTERED INHERITANCE OF MITOCHONDRIA PROTEIN 9, MITOCHONDRIAL"/>
    <property type="match status" value="1"/>
</dbReference>
<dbReference type="GO" id="GO:0016301">
    <property type="term" value="F:kinase activity"/>
    <property type="evidence" value="ECO:0007669"/>
    <property type="project" value="UniProtKB-KW"/>
</dbReference>
<evidence type="ECO:0000256" key="1">
    <source>
        <dbReference type="ARBA" id="ARBA00004173"/>
    </source>
</evidence>
<accession>W6Q0U1</accession>
<keyword evidence="8" id="KW-1185">Reference proteome</keyword>